<evidence type="ECO:0000259" key="9">
    <source>
        <dbReference type="Pfam" id="PF04535"/>
    </source>
</evidence>
<keyword evidence="6 8" id="KW-1133">Transmembrane helix</keyword>
<evidence type="ECO:0000256" key="7">
    <source>
        <dbReference type="ARBA" id="ARBA00023136"/>
    </source>
</evidence>
<evidence type="ECO:0000256" key="2">
    <source>
        <dbReference type="ARBA" id="ARBA00007651"/>
    </source>
</evidence>
<dbReference type="GO" id="GO:0005886">
    <property type="term" value="C:plasma membrane"/>
    <property type="evidence" value="ECO:0007669"/>
    <property type="project" value="UniProtKB-SubCell"/>
</dbReference>
<organism evidence="10 11">
    <name type="scientific">Dioscorea zingiberensis</name>
    <dbReference type="NCBI Taxonomy" id="325984"/>
    <lineage>
        <taxon>Eukaryota</taxon>
        <taxon>Viridiplantae</taxon>
        <taxon>Streptophyta</taxon>
        <taxon>Embryophyta</taxon>
        <taxon>Tracheophyta</taxon>
        <taxon>Spermatophyta</taxon>
        <taxon>Magnoliopsida</taxon>
        <taxon>Liliopsida</taxon>
        <taxon>Dioscoreales</taxon>
        <taxon>Dioscoreaceae</taxon>
        <taxon>Dioscorea</taxon>
    </lineage>
</organism>
<evidence type="ECO:0000256" key="1">
    <source>
        <dbReference type="ARBA" id="ARBA00004651"/>
    </source>
</evidence>
<comment type="similarity">
    <text evidence="2 8">Belongs to the Casparian strip membrane proteins (CASP) family.</text>
</comment>
<keyword evidence="5 8" id="KW-0812">Transmembrane</keyword>
<keyword evidence="7 8" id="KW-0472">Membrane</keyword>
<dbReference type="NCBIfam" id="TIGR01569">
    <property type="entry name" value="A_tha_TIGR01569"/>
    <property type="match status" value="1"/>
</dbReference>
<feature type="transmembrane region" description="Helical" evidence="8">
    <location>
        <begin position="195"/>
        <end position="217"/>
    </location>
</feature>
<protein>
    <recommendedName>
        <fullName evidence="8">CASP-like protein</fullName>
    </recommendedName>
</protein>
<evidence type="ECO:0000256" key="4">
    <source>
        <dbReference type="ARBA" id="ARBA00022475"/>
    </source>
</evidence>
<feature type="transmembrane region" description="Helical" evidence="8">
    <location>
        <begin position="64"/>
        <end position="84"/>
    </location>
</feature>
<feature type="domain" description="Casparian strip membrane protein" evidence="9">
    <location>
        <begin position="57"/>
        <end position="204"/>
    </location>
</feature>
<feature type="transmembrane region" description="Helical" evidence="8">
    <location>
        <begin position="142"/>
        <end position="169"/>
    </location>
</feature>
<reference evidence="10" key="2">
    <citation type="journal article" date="2022" name="Hortic Res">
        <title>The genome of Dioscorea zingiberensis sheds light on the biosynthesis, origin and evolution of the medicinally important diosgenin saponins.</title>
        <authorList>
            <person name="Li Y."/>
            <person name="Tan C."/>
            <person name="Li Z."/>
            <person name="Guo J."/>
            <person name="Li S."/>
            <person name="Chen X."/>
            <person name="Wang C."/>
            <person name="Dai X."/>
            <person name="Yang H."/>
            <person name="Song W."/>
            <person name="Hou L."/>
            <person name="Xu J."/>
            <person name="Tong Z."/>
            <person name="Xu A."/>
            <person name="Yuan X."/>
            <person name="Wang W."/>
            <person name="Yang Q."/>
            <person name="Chen L."/>
            <person name="Sun Z."/>
            <person name="Wang K."/>
            <person name="Pan B."/>
            <person name="Chen J."/>
            <person name="Bao Y."/>
            <person name="Liu F."/>
            <person name="Qi X."/>
            <person name="Gang D.R."/>
            <person name="Wen J."/>
            <person name="Li J."/>
        </authorList>
    </citation>
    <scope>NUCLEOTIDE SEQUENCE</scope>
    <source>
        <strain evidence="10">Dzin_1.0</strain>
    </source>
</reference>
<comment type="subunit">
    <text evidence="3 8">Homodimer and heterodimers.</text>
</comment>
<keyword evidence="4 8" id="KW-1003">Cell membrane</keyword>
<evidence type="ECO:0000313" key="11">
    <source>
        <dbReference type="Proteomes" id="UP001085076"/>
    </source>
</evidence>
<comment type="caution">
    <text evidence="10">The sequence shown here is derived from an EMBL/GenBank/DDBJ whole genome shotgun (WGS) entry which is preliminary data.</text>
</comment>
<dbReference type="PANTHER" id="PTHR36488:SF11">
    <property type="entry name" value="CASP-LIKE PROTEIN"/>
    <property type="match status" value="1"/>
</dbReference>
<evidence type="ECO:0000256" key="3">
    <source>
        <dbReference type="ARBA" id="ARBA00011489"/>
    </source>
</evidence>
<accession>A0A9D5CHK9</accession>
<comment type="subcellular location">
    <subcellularLocation>
        <location evidence="1 8">Cell membrane</location>
        <topology evidence="1 8">Multi-pass membrane protein</topology>
    </subcellularLocation>
</comment>
<name>A0A9D5CHK9_9LILI</name>
<evidence type="ECO:0000256" key="8">
    <source>
        <dbReference type="RuleBase" id="RU361233"/>
    </source>
</evidence>
<dbReference type="InterPro" id="IPR006459">
    <property type="entry name" value="CASP/CASPL"/>
</dbReference>
<evidence type="ECO:0000256" key="6">
    <source>
        <dbReference type="ARBA" id="ARBA00022989"/>
    </source>
</evidence>
<dbReference type="InterPro" id="IPR006702">
    <property type="entry name" value="CASP_dom"/>
</dbReference>
<proteinExistence type="inferred from homology"/>
<dbReference type="Proteomes" id="UP001085076">
    <property type="component" value="Miscellaneous, Linkage group lg05"/>
</dbReference>
<dbReference type="OrthoDB" id="753675at2759"/>
<dbReference type="EMBL" id="JAGGNH010000005">
    <property type="protein sequence ID" value="KAJ0972732.1"/>
    <property type="molecule type" value="Genomic_DNA"/>
</dbReference>
<reference evidence="10" key="1">
    <citation type="submission" date="2021-03" db="EMBL/GenBank/DDBJ databases">
        <authorList>
            <person name="Li Z."/>
            <person name="Yang C."/>
        </authorList>
    </citation>
    <scope>NUCLEOTIDE SEQUENCE</scope>
    <source>
        <strain evidence="10">Dzin_1.0</strain>
        <tissue evidence="10">Leaf</tissue>
    </source>
</reference>
<sequence>MEATSTAINIPEASTTNTEAKALVPPPAATSAPVSTKREARFGTIFRKTRAAGEWKRGLAFFDFILRLCAITAIIVAAITMGTTNETLPFFTNYYQFKAKYDQFPALIFFVIGNAIAGGYLVLSLVFSLISLVRPQAVGPRLLLLIFDTVIVALTTAAAAAAAAIVSLAHDGNSSANWVAICLRFDGFCQRISGAIVASFVAVLIIMLLIVMSGLAMRKH</sequence>
<evidence type="ECO:0000313" key="10">
    <source>
        <dbReference type="EMBL" id="KAJ0972732.1"/>
    </source>
</evidence>
<gene>
    <name evidence="10" type="ORF">J5N97_020691</name>
</gene>
<dbReference type="PANTHER" id="PTHR36488">
    <property type="entry name" value="CASP-LIKE PROTEIN 1U1"/>
    <property type="match status" value="1"/>
</dbReference>
<feature type="transmembrane region" description="Helical" evidence="8">
    <location>
        <begin position="104"/>
        <end position="130"/>
    </location>
</feature>
<dbReference type="AlphaFoldDB" id="A0A9D5CHK9"/>
<dbReference type="Pfam" id="PF04535">
    <property type="entry name" value="CASP_dom"/>
    <property type="match status" value="1"/>
</dbReference>
<keyword evidence="11" id="KW-1185">Reference proteome</keyword>
<dbReference type="InterPro" id="IPR044173">
    <property type="entry name" value="CASPL"/>
</dbReference>
<evidence type="ECO:0000256" key="5">
    <source>
        <dbReference type="ARBA" id="ARBA00022692"/>
    </source>
</evidence>